<evidence type="ECO:0000313" key="3">
    <source>
        <dbReference type="Proteomes" id="UP001318860"/>
    </source>
</evidence>
<accession>A0ABR0W340</accession>
<organism evidence="2 3">
    <name type="scientific">Rehmannia glutinosa</name>
    <name type="common">Chinese foxglove</name>
    <dbReference type="NCBI Taxonomy" id="99300"/>
    <lineage>
        <taxon>Eukaryota</taxon>
        <taxon>Viridiplantae</taxon>
        <taxon>Streptophyta</taxon>
        <taxon>Embryophyta</taxon>
        <taxon>Tracheophyta</taxon>
        <taxon>Spermatophyta</taxon>
        <taxon>Magnoliopsida</taxon>
        <taxon>eudicotyledons</taxon>
        <taxon>Gunneridae</taxon>
        <taxon>Pentapetalae</taxon>
        <taxon>asterids</taxon>
        <taxon>lamiids</taxon>
        <taxon>Lamiales</taxon>
        <taxon>Orobanchaceae</taxon>
        <taxon>Rehmannieae</taxon>
        <taxon>Rehmannia</taxon>
    </lineage>
</organism>
<dbReference type="EMBL" id="JABTTQ020000092">
    <property type="protein sequence ID" value="KAK6141740.1"/>
    <property type="molecule type" value="Genomic_DNA"/>
</dbReference>
<protein>
    <submittedName>
        <fullName evidence="2">Uncharacterized protein</fullName>
    </submittedName>
</protein>
<comment type="caution">
    <text evidence="2">The sequence shown here is derived from an EMBL/GenBank/DDBJ whole genome shotgun (WGS) entry which is preliminary data.</text>
</comment>
<sequence>MQVVSALIVKCCISAKSLMHYLIKVYLNYKYININKLYIFSKKPPFSPINPVMASSISSLFLCPTTNVAAAVPLRIVSFSTKCMSPQHQAFDPSPPPPPPPSPPERKSFAMATGELFLGIASRVLKSGGKIVNGGPTMEMFEAVKK</sequence>
<proteinExistence type="predicted"/>
<evidence type="ECO:0000313" key="2">
    <source>
        <dbReference type="EMBL" id="KAK6141740.1"/>
    </source>
</evidence>
<feature type="compositionally biased region" description="Pro residues" evidence="1">
    <location>
        <begin position="93"/>
        <end position="103"/>
    </location>
</feature>
<gene>
    <name evidence="2" type="ORF">DH2020_024509</name>
</gene>
<feature type="region of interest" description="Disordered" evidence="1">
    <location>
        <begin position="85"/>
        <end position="108"/>
    </location>
</feature>
<reference evidence="2 3" key="1">
    <citation type="journal article" date="2021" name="Comput. Struct. Biotechnol. J.">
        <title>De novo genome assembly of the potent medicinal plant Rehmannia glutinosa using nanopore technology.</title>
        <authorList>
            <person name="Ma L."/>
            <person name="Dong C."/>
            <person name="Song C."/>
            <person name="Wang X."/>
            <person name="Zheng X."/>
            <person name="Niu Y."/>
            <person name="Chen S."/>
            <person name="Feng W."/>
        </authorList>
    </citation>
    <scope>NUCLEOTIDE SEQUENCE [LARGE SCALE GENOMIC DNA]</scope>
    <source>
        <strain evidence="2">DH-2019</strain>
    </source>
</reference>
<evidence type="ECO:0000256" key="1">
    <source>
        <dbReference type="SAM" id="MobiDB-lite"/>
    </source>
</evidence>
<dbReference type="Proteomes" id="UP001318860">
    <property type="component" value="Unassembled WGS sequence"/>
</dbReference>
<name>A0ABR0W340_REHGL</name>
<keyword evidence="3" id="KW-1185">Reference proteome</keyword>